<dbReference type="PANTHER" id="PTHR43065">
    <property type="entry name" value="SENSOR HISTIDINE KINASE"/>
    <property type="match status" value="1"/>
</dbReference>
<evidence type="ECO:0000313" key="11">
    <source>
        <dbReference type="EMBL" id="MCW0523343.1"/>
    </source>
</evidence>
<evidence type="ECO:0000256" key="3">
    <source>
        <dbReference type="ARBA" id="ARBA00022553"/>
    </source>
</evidence>
<dbReference type="EMBL" id="JAOZYT010000013">
    <property type="protein sequence ID" value="MCW0523343.1"/>
    <property type="molecule type" value="Genomic_DNA"/>
</dbReference>
<evidence type="ECO:0000259" key="10">
    <source>
        <dbReference type="PROSITE" id="PS50109"/>
    </source>
</evidence>
<dbReference type="CDD" id="cd00082">
    <property type="entry name" value="HisKA"/>
    <property type="match status" value="1"/>
</dbReference>
<gene>
    <name evidence="11" type="ORF">OKE68_03285</name>
</gene>
<name>A0AAP3EYR4_RIEAN</name>
<dbReference type="CDD" id="cd00075">
    <property type="entry name" value="HATPase"/>
    <property type="match status" value="1"/>
</dbReference>
<evidence type="ECO:0000256" key="8">
    <source>
        <dbReference type="ARBA" id="ARBA00023012"/>
    </source>
</evidence>
<dbReference type="SMART" id="SM00388">
    <property type="entry name" value="HisKA"/>
    <property type="match status" value="1"/>
</dbReference>
<evidence type="ECO:0000256" key="5">
    <source>
        <dbReference type="ARBA" id="ARBA00022741"/>
    </source>
</evidence>
<dbReference type="EC" id="2.7.13.3" evidence="2"/>
<proteinExistence type="predicted"/>
<dbReference type="InterPro" id="IPR003594">
    <property type="entry name" value="HATPase_dom"/>
</dbReference>
<reference evidence="11" key="1">
    <citation type="submission" date="2022-10" db="EMBL/GenBank/DDBJ databases">
        <title>Sifting through the core-genome to identify putative cross-protective antigens against Riemerella anatipestifer.</title>
        <authorList>
            <person name="Zheng X."/>
            <person name="Zhang W."/>
        </authorList>
    </citation>
    <scope>NUCLEOTIDE SEQUENCE</scope>
    <source>
        <strain evidence="11">ZWRA178</strain>
    </source>
</reference>
<dbReference type="Gene3D" id="6.10.340.10">
    <property type="match status" value="1"/>
</dbReference>
<dbReference type="InterPro" id="IPR005467">
    <property type="entry name" value="His_kinase_dom"/>
</dbReference>
<dbReference type="SMART" id="SM00387">
    <property type="entry name" value="HATPase_c"/>
    <property type="match status" value="1"/>
</dbReference>
<evidence type="ECO:0000256" key="7">
    <source>
        <dbReference type="ARBA" id="ARBA00022840"/>
    </source>
</evidence>
<feature type="transmembrane region" description="Helical" evidence="9">
    <location>
        <begin position="15"/>
        <end position="38"/>
    </location>
</feature>
<dbReference type="Pfam" id="PF02518">
    <property type="entry name" value="HATPase_c"/>
    <property type="match status" value="1"/>
</dbReference>
<dbReference type="SUPFAM" id="SSF55874">
    <property type="entry name" value="ATPase domain of HSP90 chaperone/DNA topoisomerase II/histidine kinase"/>
    <property type="match status" value="1"/>
</dbReference>
<dbReference type="AlphaFoldDB" id="A0AAP3EYR4"/>
<evidence type="ECO:0000256" key="4">
    <source>
        <dbReference type="ARBA" id="ARBA00022679"/>
    </source>
</evidence>
<evidence type="ECO:0000313" key="12">
    <source>
        <dbReference type="Proteomes" id="UP001207440"/>
    </source>
</evidence>
<dbReference type="InterPro" id="IPR036097">
    <property type="entry name" value="HisK_dim/P_sf"/>
</dbReference>
<dbReference type="GO" id="GO:0005524">
    <property type="term" value="F:ATP binding"/>
    <property type="evidence" value="ECO:0007669"/>
    <property type="project" value="UniProtKB-KW"/>
</dbReference>
<dbReference type="RefSeq" id="WP_064970086.1">
    <property type="nucleotide sequence ID" value="NZ_CP029760.1"/>
</dbReference>
<dbReference type="PRINTS" id="PR00344">
    <property type="entry name" value="BCTRLSENSOR"/>
</dbReference>
<keyword evidence="6 11" id="KW-0418">Kinase</keyword>
<keyword evidence="9" id="KW-1133">Transmembrane helix</keyword>
<dbReference type="PANTHER" id="PTHR43065:SF10">
    <property type="entry name" value="PEROXIDE STRESS-ACTIVATED HISTIDINE KINASE MAK3"/>
    <property type="match status" value="1"/>
</dbReference>
<keyword evidence="3" id="KW-0597">Phosphoprotein</keyword>
<evidence type="ECO:0000256" key="2">
    <source>
        <dbReference type="ARBA" id="ARBA00012438"/>
    </source>
</evidence>
<dbReference type="InterPro" id="IPR004358">
    <property type="entry name" value="Sig_transdc_His_kin-like_C"/>
</dbReference>
<sequence length="484" mass="56142">MPQKNYRGFSIRNRIFFGFLLICILSIVGSTFISYMILRQSALTQNKIEIQQTAEVLTASLDYAVSRETVTPQNIKKVLDNKIKEIADINKHDIIIYDLEGNFLLSNKNSSLVKDKRIPNELLKKIISSDARIDIQTYDNTLNNQVTSSYLVLKNNIFEPIGIVYYPSYHSNISYYDLIDKYIYNIFIINILLVLTSIILSWFISRRVTRSLTKISEFLSKINLFNKELKPIRYNRNDELSILVKSYNSMIFQIDAQKERLTHIEKESAWREMAKQVAHEVKNPLTPMKLLMQSFERRFDANAPDIEQKVKELSDSMITQIDIISKVATAFSEFAKLPEKEDQPLNLNEEIKNIITIFDSKNIFFHSNRPNIIFPLDKSYFTRILNNLITNAIQAESEKRKLIINIDLEERYNYIKFTVEDNGEGMSEEKMGKIFEPNFTSKSSGMGLGLTMVKKMIEEYKGNIKVESTLDKGTKFTITIPKNI</sequence>
<dbReference type="InterPro" id="IPR036890">
    <property type="entry name" value="HATPase_C_sf"/>
</dbReference>
<dbReference type="SUPFAM" id="SSF47384">
    <property type="entry name" value="Homodimeric domain of signal transducing histidine kinase"/>
    <property type="match status" value="1"/>
</dbReference>
<feature type="domain" description="Histidine kinase" evidence="10">
    <location>
        <begin position="276"/>
        <end position="484"/>
    </location>
</feature>
<protein>
    <recommendedName>
        <fullName evidence="2">histidine kinase</fullName>
        <ecNumber evidence="2">2.7.13.3</ecNumber>
    </recommendedName>
</protein>
<evidence type="ECO:0000256" key="1">
    <source>
        <dbReference type="ARBA" id="ARBA00000085"/>
    </source>
</evidence>
<comment type="catalytic activity">
    <reaction evidence="1">
        <text>ATP + protein L-histidine = ADP + protein N-phospho-L-histidine.</text>
        <dbReference type="EC" id="2.7.13.3"/>
    </reaction>
</comment>
<keyword evidence="9" id="KW-0472">Membrane</keyword>
<keyword evidence="7" id="KW-0067">ATP-binding</keyword>
<accession>A0AAP3EYR4</accession>
<keyword evidence="4" id="KW-0808">Transferase</keyword>
<dbReference type="PROSITE" id="PS50109">
    <property type="entry name" value="HIS_KIN"/>
    <property type="match status" value="1"/>
</dbReference>
<evidence type="ECO:0000256" key="9">
    <source>
        <dbReference type="SAM" id="Phobius"/>
    </source>
</evidence>
<evidence type="ECO:0000256" key="6">
    <source>
        <dbReference type="ARBA" id="ARBA00022777"/>
    </source>
</evidence>
<comment type="caution">
    <text evidence="11">The sequence shown here is derived from an EMBL/GenBank/DDBJ whole genome shotgun (WGS) entry which is preliminary data.</text>
</comment>
<keyword evidence="8" id="KW-0902">Two-component regulatory system</keyword>
<keyword evidence="5" id="KW-0547">Nucleotide-binding</keyword>
<dbReference type="GO" id="GO:0000155">
    <property type="term" value="F:phosphorelay sensor kinase activity"/>
    <property type="evidence" value="ECO:0007669"/>
    <property type="project" value="InterPro"/>
</dbReference>
<dbReference type="Proteomes" id="UP001207440">
    <property type="component" value="Unassembled WGS sequence"/>
</dbReference>
<organism evidence="11 12">
    <name type="scientific">Riemerella anatipestifer</name>
    <name type="common">Moraxella anatipestifer</name>
    <dbReference type="NCBI Taxonomy" id="34085"/>
    <lineage>
        <taxon>Bacteria</taxon>
        <taxon>Pseudomonadati</taxon>
        <taxon>Bacteroidota</taxon>
        <taxon>Flavobacteriia</taxon>
        <taxon>Flavobacteriales</taxon>
        <taxon>Weeksellaceae</taxon>
        <taxon>Riemerella</taxon>
    </lineage>
</organism>
<dbReference type="InterPro" id="IPR003661">
    <property type="entry name" value="HisK_dim/P_dom"/>
</dbReference>
<keyword evidence="9" id="KW-0812">Transmembrane</keyword>
<dbReference type="Gene3D" id="1.10.287.130">
    <property type="match status" value="1"/>
</dbReference>
<dbReference type="Gene3D" id="3.30.565.10">
    <property type="entry name" value="Histidine kinase-like ATPase, C-terminal domain"/>
    <property type="match status" value="1"/>
</dbReference>
<feature type="transmembrane region" description="Helical" evidence="9">
    <location>
        <begin position="182"/>
        <end position="204"/>
    </location>
</feature>